<dbReference type="Proteomes" id="UP000314980">
    <property type="component" value="Unassembled WGS sequence"/>
</dbReference>
<accession>A0A4W6G0P2</accession>
<feature type="domain" description="CFA20" evidence="1">
    <location>
        <begin position="1"/>
        <end position="121"/>
    </location>
</feature>
<protein>
    <submittedName>
        <fullName evidence="2">WD repeat domain 90</fullName>
    </submittedName>
</protein>
<feature type="domain" description="CFA20" evidence="1">
    <location>
        <begin position="131"/>
        <end position="194"/>
    </location>
</feature>
<dbReference type="PANTHER" id="PTHR12458">
    <property type="entry name" value="ORF PROTEIN"/>
    <property type="match status" value="1"/>
</dbReference>
<dbReference type="Gene3D" id="2.130.10.10">
    <property type="entry name" value="YVTN repeat-like/Quinoprotein amine dehydrogenase"/>
    <property type="match status" value="2"/>
</dbReference>
<evidence type="ECO:0000313" key="2">
    <source>
        <dbReference type="Ensembl" id="ENSLCAP00010057238.1"/>
    </source>
</evidence>
<evidence type="ECO:0000313" key="3">
    <source>
        <dbReference type="Proteomes" id="UP000314980"/>
    </source>
</evidence>
<organism evidence="2 3">
    <name type="scientific">Lates calcarifer</name>
    <name type="common">Barramundi</name>
    <name type="synonym">Holocentrus calcarifer</name>
    <dbReference type="NCBI Taxonomy" id="8187"/>
    <lineage>
        <taxon>Eukaryota</taxon>
        <taxon>Metazoa</taxon>
        <taxon>Chordata</taxon>
        <taxon>Craniata</taxon>
        <taxon>Vertebrata</taxon>
        <taxon>Euteleostomi</taxon>
        <taxon>Actinopterygii</taxon>
        <taxon>Neopterygii</taxon>
        <taxon>Teleostei</taxon>
        <taxon>Neoteleostei</taxon>
        <taxon>Acanthomorphata</taxon>
        <taxon>Carangaria</taxon>
        <taxon>Carangaria incertae sedis</taxon>
        <taxon>Centropomidae</taxon>
        <taxon>Lates</taxon>
    </lineage>
</organism>
<dbReference type="GeneTree" id="ENSGT00940000160173"/>
<keyword evidence="3" id="KW-1185">Reference proteome</keyword>
<dbReference type="InterPro" id="IPR007714">
    <property type="entry name" value="CFA20_dom"/>
</dbReference>
<dbReference type="InterPro" id="IPR040441">
    <property type="entry name" value="CFA20/CFAP20DC"/>
</dbReference>
<reference evidence="2" key="2">
    <citation type="submission" date="2025-08" db="UniProtKB">
        <authorList>
            <consortium name="Ensembl"/>
        </authorList>
    </citation>
    <scope>IDENTIFICATION</scope>
</reference>
<gene>
    <name evidence="2" type="primary">WDR90</name>
</gene>
<dbReference type="InterPro" id="IPR015943">
    <property type="entry name" value="WD40/YVTN_repeat-like_dom_sf"/>
</dbReference>
<evidence type="ECO:0000259" key="1">
    <source>
        <dbReference type="Pfam" id="PF05018"/>
    </source>
</evidence>
<dbReference type="Ensembl" id="ENSLCAT00010058791.1">
    <property type="protein sequence ID" value="ENSLCAP00010057238.1"/>
    <property type="gene ID" value="ENSLCAG00010026707.1"/>
</dbReference>
<sequence>MASKGWQHPYVNIFKHVRVEDWKKAAKEGDVSTYTDKTLKCSVFRIKGPVPANSYILVPKNSNQSLGLIGRYFYLLFRPTPGKYFVVHLDVAAEEGQVIRISFSNMFKEFKGTATWLQFPFLCGAAKDSVYESTAKSARHGLVGPAPTSVRWTCLMLDLQYALTVYLNRCYSHLKSIKLCANMAVKNMFTSDLLLDPGVSFSEAKLMGLASSQGTGPMPRDMSFPVPKGGSWHDLYDYIKFPSEGTKLPFDSIQKGNTRPEASCVSRQRNPIREESRCVNLSKAVQDRVSLIQQITTPKSLPESRTPVVTNIPELGVVPACQRIGWLCHDDDQQQQESACFSPHHLSSRSGCDTDVSGVHVFVHPEDALSTHGEESEEEFVYSPVPHPVHLSSSKETKQQKLLPDPILRLNRIIGFGGATTKYALWTKSGDSVVYPCHAVIVSMKICSNQQRFFIGHTDKVSALAFNGNTTLLASAQTGNHSVGSSMEL</sequence>
<reference evidence="2" key="3">
    <citation type="submission" date="2025-09" db="UniProtKB">
        <authorList>
            <consortium name="Ensembl"/>
        </authorList>
    </citation>
    <scope>IDENTIFICATION</scope>
</reference>
<reference evidence="3" key="1">
    <citation type="submission" date="2015-09" db="EMBL/GenBank/DDBJ databases">
        <authorList>
            <person name="Sai Rama Sridatta P."/>
        </authorList>
    </citation>
    <scope>NUCLEOTIDE SEQUENCE [LARGE SCALE GENOMIC DNA]</scope>
</reference>
<dbReference type="Pfam" id="PF05018">
    <property type="entry name" value="CFA20_dom"/>
    <property type="match status" value="2"/>
</dbReference>
<dbReference type="AlphaFoldDB" id="A0A4W6G0P2"/>
<name>A0A4W6G0P2_LATCA</name>
<proteinExistence type="predicted"/>